<keyword evidence="1" id="KW-0732">Signal</keyword>
<protein>
    <recommendedName>
        <fullName evidence="2">Outer membrane protein beta-barrel domain-containing protein</fullName>
    </recommendedName>
</protein>
<evidence type="ECO:0000256" key="1">
    <source>
        <dbReference type="SAM" id="SignalP"/>
    </source>
</evidence>
<feature type="signal peptide" evidence="1">
    <location>
        <begin position="1"/>
        <end position="20"/>
    </location>
</feature>
<dbReference type="OrthoDB" id="893738at2"/>
<dbReference type="Proteomes" id="UP000237310">
    <property type="component" value="Unassembled WGS sequence"/>
</dbReference>
<dbReference type="RefSeq" id="WP_103804993.1">
    <property type="nucleotide sequence ID" value="NZ_PQVG01000002.1"/>
</dbReference>
<proteinExistence type="predicted"/>
<keyword evidence="4" id="KW-1185">Reference proteome</keyword>
<sequence>MKKVLFTIFFITLFNNVNFAQSKYSLGIIFGPNYTSFRGSDFVQETKPGFGFQAGISFEYRINKSVTLGTGLNLEQKIIHYNTDFTVDYISELGIIERDVINAETNNKYKYLSIPLFLKYCFGHNKSYFVSGGVFISFLQNYQKESSFVNKSGGSILYSSNSIYNFPLAEDVSGDYGVSFGFGKSFELNDKNKISIEIRDNLGLQNTVDRTFNYGISGVVKTNCLNLIAGWSFDL</sequence>
<comment type="caution">
    <text evidence="3">The sequence shown here is derived from an EMBL/GenBank/DDBJ whole genome shotgun (WGS) entry which is preliminary data.</text>
</comment>
<dbReference type="AlphaFoldDB" id="A0A2S5AF26"/>
<dbReference type="InterPro" id="IPR025665">
    <property type="entry name" value="Beta-barrel_OMP_2"/>
</dbReference>
<evidence type="ECO:0000259" key="2">
    <source>
        <dbReference type="Pfam" id="PF13568"/>
    </source>
</evidence>
<feature type="chain" id="PRO_5015391557" description="Outer membrane protein beta-barrel domain-containing protein" evidence="1">
    <location>
        <begin position="21"/>
        <end position="235"/>
    </location>
</feature>
<accession>A0A2S5AF26</accession>
<dbReference type="Pfam" id="PF13568">
    <property type="entry name" value="OMP_b-brl_2"/>
    <property type="match status" value="1"/>
</dbReference>
<gene>
    <name evidence="3" type="ORF">C3L50_04745</name>
</gene>
<name>A0A2S5AF26_9FLAO</name>
<feature type="domain" description="Outer membrane protein beta-barrel" evidence="2">
    <location>
        <begin position="19"/>
        <end position="207"/>
    </location>
</feature>
<dbReference type="EMBL" id="PQVG01000002">
    <property type="protein sequence ID" value="POY40807.1"/>
    <property type="molecule type" value="Genomic_DNA"/>
</dbReference>
<evidence type="ECO:0000313" key="4">
    <source>
        <dbReference type="Proteomes" id="UP000237310"/>
    </source>
</evidence>
<reference evidence="3 4" key="1">
    <citation type="submission" date="2018-01" db="EMBL/GenBank/DDBJ databases">
        <authorList>
            <person name="Gaut B.S."/>
            <person name="Morton B.R."/>
            <person name="Clegg M.T."/>
            <person name="Duvall M.R."/>
        </authorList>
    </citation>
    <scope>NUCLEOTIDE SEQUENCE [LARGE SCALE GENOMIC DNA]</scope>
    <source>
        <strain evidence="3 4">HR-AY</strain>
    </source>
</reference>
<organism evidence="3 4">
    <name type="scientific">Flavobacterium alvei</name>
    <dbReference type="NCBI Taxonomy" id="2080416"/>
    <lineage>
        <taxon>Bacteria</taxon>
        <taxon>Pseudomonadati</taxon>
        <taxon>Bacteroidota</taxon>
        <taxon>Flavobacteriia</taxon>
        <taxon>Flavobacteriales</taxon>
        <taxon>Flavobacteriaceae</taxon>
        <taxon>Flavobacterium</taxon>
    </lineage>
</organism>
<evidence type="ECO:0000313" key="3">
    <source>
        <dbReference type="EMBL" id="POY40807.1"/>
    </source>
</evidence>